<protein>
    <submittedName>
        <fullName evidence="2">Uncharacterized protein</fullName>
    </submittedName>
</protein>
<keyword evidence="3" id="KW-1185">Reference proteome</keyword>
<dbReference type="AlphaFoldDB" id="A0A1M7BD47"/>
<dbReference type="STRING" id="1848.SAMN05443637_1353"/>
<sequence>MDRADGDTARGDAVTEPAQSTFGERQADMAGATVSDGDYTTSDEAMKVLREQGVDAWRKWCAEHKPDA</sequence>
<organism evidence="2 3">
    <name type="scientific">Pseudonocardia thermophila</name>
    <dbReference type="NCBI Taxonomy" id="1848"/>
    <lineage>
        <taxon>Bacteria</taxon>
        <taxon>Bacillati</taxon>
        <taxon>Actinomycetota</taxon>
        <taxon>Actinomycetes</taxon>
        <taxon>Pseudonocardiales</taxon>
        <taxon>Pseudonocardiaceae</taxon>
        <taxon>Pseudonocardia</taxon>
    </lineage>
</organism>
<name>A0A1M7BD47_PSETH</name>
<proteinExistence type="predicted"/>
<reference evidence="2 3" key="1">
    <citation type="submission" date="2016-11" db="EMBL/GenBank/DDBJ databases">
        <authorList>
            <person name="Jaros S."/>
            <person name="Januszkiewicz K."/>
            <person name="Wedrychowicz H."/>
        </authorList>
    </citation>
    <scope>NUCLEOTIDE SEQUENCE [LARGE SCALE GENOMIC DNA]</scope>
    <source>
        <strain evidence="2 3">DSM 43832</strain>
    </source>
</reference>
<evidence type="ECO:0000256" key="1">
    <source>
        <dbReference type="SAM" id="MobiDB-lite"/>
    </source>
</evidence>
<feature type="region of interest" description="Disordered" evidence="1">
    <location>
        <begin position="1"/>
        <end position="39"/>
    </location>
</feature>
<accession>A0A1M7BD47</accession>
<evidence type="ECO:0000313" key="2">
    <source>
        <dbReference type="EMBL" id="SHL52867.1"/>
    </source>
</evidence>
<evidence type="ECO:0000313" key="3">
    <source>
        <dbReference type="Proteomes" id="UP000184363"/>
    </source>
</evidence>
<feature type="compositionally biased region" description="Basic and acidic residues" evidence="1">
    <location>
        <begin position="1"/>
        <end position="10"/>
    </location>
</feature>
<dbReference type="Proteomes" id="UP000184363">
    <property type="component" value="Unassembled WGS sequence"/>
</dbReference>
<dbReference type="EMBL" id="FRAP01000035">
    <property type="protein sequence ID" value="SHL52867.1"/>
    <property type="molecule type" value="Genomic_DNA"/>
</dbReference>
<gene>
    <name evidence="2" type="ORF">SAMN05443637_1353</name>
</gene>